<keyword evidence="1" id="KW-1185">Reference proteome</keyword>
<reference evidence="2" key="1">
    <citation type="submission" date="2022-11" db="UniProtKB">
        <authorList>
            <consortium name="WormBaseParasite"/>
        </authorList>
    </citation>
    <scope>IDENTIFICATION</scope>
</reference>
<accession>A0A915I0X2</accession>
<dbReference type="AlphaFoldDB" id="A0A915I0X2"/>
<sequence>MLRSYSLRKVSWVRNLAPKDHGCRTSEVAPTLVIGAQIIAQAVGGRRTARMPGLPTIGYYRVAGPRKLTIEWRQLIGAHPEQRSAEQSGSSHHTENEGSNYWIWNPSVSSQYLSNLTEILHYSCPMIYRWWQTALEKLHTFESYEKRALFAGLQTISNLTHPDRSRPAFKTVVLLPWECE</sequence>
<evidence type="ECO:0000313" key="2">
    <source>
        <dbReference type="WBParaSite" id="nRc.2.0.1.t07137-RA"/>
    </source>
</evidence>
<name>A0A915I0X2_ROMCU</name>
<proteinExistence type="predicted"/>
<evidence type="ECO:0000313" key="1">
    <source>
        <dbReference type="Proteomes" id="UP000887565"/>
    </source>
</evidence>
<dbReference type="WBParaSite" id="nRc.2.0.1.t07137-RA">
    <property type="protein sequence ID" value="nRc.2.0.1.t07137-RA"/>
    <property type="gene ID" value="nRc.2.0.1.g07137"/>
</dbReference>
<organism evidence="1 2">
    <name type="scientific">Romanomermis culicivorax</name>
    <name type="common">Nematode worm</name>
    <dbReference type="NCBI Taxonomy" id="13658"/>
    <lineage>
        <taxon>Eukaryota</taxon>
        <taxon>Metazoa</taxon>
        <taxon>Ecdysozoa</taxon>
        <taxon>Nematoda</taxon>
        <taxon>Enoplea</taxon>
        <taxon>Dorylaimia</taxon>
        <taxon>Mermithida</taxon>
        <taxon>Mermithoidea</taxon>
        <taxon>Mermithidae</taxon>
        <taxon>Romanomermis</taxon>
    </lineage>
</organism>
<dbReference type="Proteomes" id="UP000887565">
    <property type="component" value="Unplaced"/>
</dbReference>
<protein>
    <submittedName>
        <fullName evidence="2">Uncharacterized protein</fullName>
    </submittedName>
</protein>